<reference evidence="3 4" key="1">
    <citation type="journal article" date="2019" name="Front. Microbiol.">
        <title>Thermoanaerosceptrum fracticalcis gen. nov. sp. nov., a Novel Fumarate-Fermenting Microorganism From a Deep Fractured Carbonate Aquifer of the US Great Basin.</title>
        <authorList>
            <person name="Hamilton-Brehm S.D."/>
            <person name="Stewart L.E."/>
            <person name="Zavarin M."/>
            <person name="Caldwell M."/>
            <person name="Lawson P.A."/>
            <person name="Onstott T.C."/>
            <person name="Grzymski J."/>
            <person name="Neveux I."/>
            <person name="Lollar B.S."/>
            <person name="Russell C.E."/>
            <person name="Moser D.P."/>
        </authorList>
    </citation>
    <scope>NUCLEOTIDE SEQUENCE [LARGE SCALE GENOMIC DNA]</scope>
    <source>
        <strain evidence="3 4">DRI-13</strain>
    </source>
</reference>
<dbReference type="AlphaFoldDB" id="A0A7G6E4C1"/>
<accession>A0A7G6E4C1</accession>
<feature type="domain" description="TadE-like" evidence="2">
    <location>
        <begin position="11"/>
        <end position="53"/>
    </location>
</feature>
<name>A0A7G6E4C1_THEFR</name>
<dbReference type="Pfam" id="PF07811">
    <property type="entry name" value="TadE"/>
    <property type="match status" value="1"/>
</dbReference>
<dbReference type="KEGG" id="tfr:BR63_11760"/>
<evidence type="ECO:0000259" key="2">
    <source>
        <dbReference type="Pfam" id="PF07811"/>
    </source>
</evidence>
<evidence type="ECO:0000256" key="1">
    <source>
        <dbReference type="SAM" id="Phobius"/>
    </source>
</evidence>
<proteinExistence type="predicted"/>
<evidence type="ECO:0000313" key="4">
    <source>
        <dbReference type="Proteomes" id="UP000515847"/>
    </source>
</evidence>
<feature type="transmembrane region" description="Helical" evidence="1">
    <location>
        <begin position="12"/>
        <end position="32"/>
    </location>
</feature>
<dbReference type="RefSeq" id="WP_034420367.1">
    <property type="nucleotide sequence ID" value="NZ_CP045798.1"/>
</dbReference>
<evidence type="ECO:0000313" key="3">
    <source>
        <dbReference type="EMBL" id="QNB46925.1"/>
    </source>
</evidence>
<keyword evidence="1" id="KW-0812">Transmembrane</keyword>
<keyword evidence="1" id="KW-0472">Membrane</keyword>
<keyword evidence="4" id="KW-1185">Reference proteome</keyword>
<keyword evidence="1" id="KW-1133">Transmembrane helix</keyword>
<dbReference type="InterPro" id="IPR012495">
    <property type="entry name" value="TadE-like_dom"/>
</dbReference>
<gene>
    <name evidence="3" type="ORF">BR63_11760</name>
</gene>
<protein>
    <submittedName>
        <fullName evidence="3">Pilus assembly protein</fullName>
    </submittedName>
</protein>
<dbReference type="OrthoDB" id="1683505at2"/>
<dbReference type="EMBL" id="CP045798">
    <property type="protein sequence ID" value="QNB46925.1"/>
    <property type="molecule type" value="Genomic_DNA"/>
</dbReference>
<dbReference type="Proteomes" id="UP000515847">
    <property type="component" value="Chromosome"/>
</dbReference>
<sequence length="131" mass="14180">MWKKIAQKEKGQALVEMALILPLLLLLVFGIIEFGRIFSAGLVVNHGAREGARLGAVGALDSAIVTRVQNTAVTLDTSQLSVTVTPTETDRKRGGEVRVRVRYPVVVFAPFISVFTGETVTVEGISVMRVE</sequence>
<organism evidence="3 4">
    <name type="scientific">Thermanaerosceptrum fracticalcis</name>
    <dbReference type="NCBI Taxonomy" id="1712410"/>
    <lineage>
        <taxon>Bacteria</taxon>
        <taxon>Bacillati</taxon>
        <taxon>Bacillota</taxon>
        <taxon>Clostridia</taxon>
        <taxon>Eubacteriales</taxon>
        <taxon>Peptococcaceae</taxon>
        <taxon>Thermanaerosceptrum</taxon>
    </lineage>
</organism>